<dbReference type="GeneID" id="18839875"/>
<accession>R7SR02</accession>
<proteinExistence type="predicted"/>
<protein>
    <submittedName>
        <fullName evidence="2">Uncharacterized protein</fullName>
    </submittedName>
</protein>
<organism evidence="2 3">
    <name type="scientific">Dichomitus squalens (strain LYAD-421)</name>
    <name type="common">Western red white-rot fungus</name>
    <dbReference type="NCBI Taxonomy" id="732165"/>
    <lineage>
        <taxon>Eukaryota</taxon>
        <taxon>Fungi</taxon>
        <taxon>Dikarya</taxon>
        <taxon>Basidiomycota</taxon>
        <taxon>Agaricomycotina</taxon>
        <taxon>Agaricomycetes</taxon>
        <taxon>Polyporales</taxon>
        <taxon>Polyporaceae</taxon>
        <taxon>Dichomitus</taxon>
    </lineage>
</organism>
<name>R7SR02_DICSQ</name>
<dbReference type="KEGG" id="dsq:DICSQDRAFT_174049"/>
<gene>
    <name evidence="2" type="ORF">DICSQDRAFT_174049</name>
</gene>
<dbReference type="Proteomes" id="UP000053319">
    <property type="component" value="Unassembled WGS sequence"/>
</dbReference>
<feature type="region of interest" description="Disordered" evidence="1">
    <location>
        <begin position="15"/>
        <end position="41"/>
    </location>
</feature>
<evidence type="ECO:0000313" key="3">
    <source>
        <dbReference type="Proteomes" id="UP000053319"/>
    </source>
</evidence>
<evidence type="ECO:0000313" key="2">
    <source>
        <dbReference type="EMBL" id="EJF57407.1"/>
    </source>
</evidence>
<dbReference type="AlphaFoldDB" id="R7SR02"/>
<evidence type="ECO:0000256" key="1">
    <source>
        <dbReference type="SAM" id="MobiDB-lite"/>
    </source>
</evidence>
<dbReference type="HOGENOM" id="CLU_1970512_0_0_1"/>
<dbReference type="EMBL" id="JH719452">
    <property type="protein sequence ID" value="EJF57407.1"/>
    <property type="molecule type" value="Genomic_DNA"/>
</dbReference>
<dbReference type="RefSeq" id="XP_007369911.1">
    <property type="nucleotide sequence ID" value="XM_007369849.1"/>
</dbReference>
<reference evidence="2 3" key="1">
    <citation type="journal article" date="2012" name="Science">
        <title>The Paleozoic origin of enzymatic lignin decomposition reconstructed from 31 fungal genomes.</title>
        <authorList>
            <person name="Floudas D."/>
            <person name="Binder M."/>
            <person name="Riley R."/>
            <person name="Barry K."/>
            <person name="Blanchette R.A."/>
            <person name="Henrissat B."/>
            <person name="Martinez A.T."/>
            <person name="Otillar R."/>
            <person name="Spatafora J.W."/>
            <person name="Yadav J.S."/>
            <person name="Aerts A."/>
            <person name="Benoit I."/>
            <person name="Boyd A."/>
            <person name="Carlson A."/>
            <person name="Copeland A."/>
            <person name="Coutinho P.M."/>
            <person name="de Vries R.P."/>
            <person name="Ferreira P."/>
            <person name="Findley K."/>
            <person name="Foster B."/>
            <person name="Gaskell J."/>
            <person name="Glotzer D."/>
            <person name="Gorecki P."/>
            <person name="Heitman J."/>
            <person name="Hesse C."/>
            <person name="Hori C."/>
            <person name="Igarashi K."/>
            <person name="Jurgens J.A."/>
            <person name="Kallen N."/>
            <person name="Kersten P."/>
            <person name="Kohler A."/>
            <person name="Kuees U."/>
            <person name="Kumar T.K.A."/>
            <person name="Kuo A."/>
            <person name="LaButti K."/>
            <person name="Larrondo L.F."/>
            <person name="Lindquist E."/>
            <person name="Ling A."/>
            <person name="Lombard V."/>
            <person name="Lucas S."/>
            <person name="Lundell T."/>
            <person name="Martin R."/>
            <person name="McLaughlin D.J."/>
            <person name="Morgenstern I."/>
            <person name="Morin E."/>
            <person name="Murat C."/>
            <person name="Nagy L.G."/>
            <person name="Nolan M."/>
            <person name="Ohm R.A."/>
            <person name="Patyshakuliyeva A."/>
            <person name="Rokas A."/>
            <person name="Ruiz-Duenas F.J."/>
            <person name="Sabat G."/>
            <person name="Salamov A."/>
            <person name="Samejima M."/>
            <person name="Schmutz J."/>
            <person name="Slot J.C."/>
            <person name="St John F."/>
            <person name="Stenlid J."/>
            <person name="Sun H."/>
            <person name="Sun S."/>
            <person name="Syed K."/>
            <person name="Tsang A."/>
            <person name="Wiebenga A."/>
            <person name="Young D."/>
            <person name="Pisabarro A."/>
            <person name="Eastwood D.C."/>
            <person name="Martin F."/>
            <person name="Cullen D."/>
            <person name="Grigoriev I.V."/>
            <person name="Hibbett D.S."/>
        </authorList>
    </citation>
    <scope>NUCLEOTIDE SEQUENCE [LARGE SCALE GENOMIC DNA]</scope>
    <source>
        <strain evidence="2 3">LYAD-421 SS1</strain>
    </source>
</reference>
<sequence>MPCATVSAASLSTACFPTSSGRTAPPPTSVKTSDDRILPPPSEEAVDMVFREVLKLFNPMPGATLGDMREEPSPEGLQRSHNATLTATLHTLPLLVLSHLLHKHERGKYSHTRVLGTPWVLGTLRVF</sequence>